<name>A0AAD4R1C0_9BILA</name>
<sequence>MKTDEYFRNNKNSFLLRKLSRMSLLPSDILREVLAYCDRFDLNEFTQSTRQLNQVIQTYFKQSPFIPISLVKVVNARNPGDTLLRIGNKTSKCFPDNVWTMVENGVGERLFRARQIVLIFKNGFDVDKSIIRKLEKLSAMAANSEITITFARDSVFTSEPKTLSPLTDLLGVVTPKCDRLRFDLKCEAPIDYSFPLLQYPSLLQYKEIEFSIKFANCLKKVDVIKFLHQKSENHRMNPIRLRIMFPETEWAERLIHKIAKRFDQATEISPPFQLQLCLSKSVSMKFGPLFLKNSKIGEILRYTISNYEEFPDTSLHTIERVPELK</sequence>
<dbReference type="InterPro" id="IPR001810">
    <property type="entry name" value="F-box_dom"/>
</dbReference>
<accession>A0AAD4R1C0</accession>
<proteinExistence type="predicted"/>
<comment type="caution">
    <text evidence="2">The sequence shown here is derived from an EMBL/GenBank/DDBJ whole genome shotgun (WGS) entry which is preliminary data.</text>
</comment>
<protein>
    <recommendedName>
        <fullName evidence="1">F-box domain-containing protein</fullName>
    </recommendedName>
</protein>
<dbReference type="Proteomes" id="UP001201812">
    <property type="component" value="Unassembled WGS sequence"/>
</dbReference>
<dbReference type="Pfam" id="PF00646">
    <property type="entry name" value="F-box"/>
    <property type="match status" value="1"/>
</dbReference>
<dbReference type="AlphaFoldDB" id="A0AAD4R1C0"/>
<reference evidence="2" key="1">
    <citation type="submission" date="2022-01" db="EMBL/GenBank/DDBJ databases">
        <title>Genome Sequence Resource for Two Populations of Ditylenchus destructor, the Migratory Endoparasitic Phytonematode.</title>
        <authorList>
            <person name="Zhang H."/>
            <person name="Lin R."/>
            <person name="Xie B."/>
        </authorList>
    </citation>
    <scope>NUCLEOTIDE SEQUENCE</scope>
    <source>
        <strain evidence="2">BazhouSP</strain>
    </source>
</reference>
<gene>
    <name evidence="2" type="ORF">DdX_15039</name>
</gene>
<dbReference type="PROSITE" id="PS50181">
    <property type="entry name" value="FBOX"/>
    <property type="match status" value="1"/>
</dbReference>
<evidence type="ECO:0000313" key="3">
    <source>
        <dbReference type="Proteomes" id="UP001201812"/>
    </source>
</evidence>
<dbReference type="EMBL" id="JAKKPZ010000086">
    <property type="protein sequence ID" value="KAI1703206.1"/>
    <property type="molecule type" value="Genomic_DNA"/>
</dbReference>
<keyword evidence="3" id="KW-1185">Reference proteome</keyword>
<feature type="domain" description="F-box" evidence="1">
    <location>
        <begin position="19"/>
        <end position="63"/>
    </location>
</feature>
<organism evidence="2 3">
    <name type="scientific">Ditylenchus destructor</name>
    <dbReference type="NCBI Taxonomy" id="166010"/>
    <lineage>
        <taxon>Eukaryota</taxon>
        <taxon>Metazoa</taxon>
        <taxon>Ecdysozoa</taxon>
        <taxon>Nematoda</taxon>
        <taxon>Chromadorea</taxon>
        <taxon>Rhabditida</taxon>
        <taxon>Tylenchina</taxon>
        <taxon>Tylenchomorpha</taxon>
        <taxon>Sphaerularioidea</taxon>
        <taxon>Anguinidae</taxon>
        <taxon>Anguininae</taxon>
        <taxon>Ditylenchus</taxon>
    </lineage>
</organism>
<evidence type="ECO:0000259" key="1">
    <source>
        <dbReference type="PROSITE" id="PS50181"/>
    </source>
</evidence>
<evidence type="ECO:0000313" key="2">
    <source>
        <dbReference type="EMBL" id="KAI1703206.1"/>
    </source>
</evidence>